<dbReference type="SUPFAM" id="SSF46689">
    <property type="entry name" value="Homeodomain-like"/>
    <property type="match status" value="2"/>
</dbReference>
<comment type="function">
    <text evidence="5">May play the central regulatory role in sporulation. It may be an element of the effector pathway responsible for the activation of sporulation genes in response to nutritional stress. Spo0A may act in concert with spo0H (a sigma factor) to control the expression of some genes that are critical to the sporulation process.</text>
</comment>
<dbReference type="PROSITE" id="PS50110">
    <property type="entry name" value="RESPONSE_REGULATORY"/>
    <property type="match status" value="1"/>
</dbReference>
<dbReference type="SMART" id="SM00342">
    <property type="entry name" value="HTH_ARAC"/>
    <property type="match status" value="1"/>
</dbReference>
<proteinExistence type="predicted"/>
<keyword evidence="10" id="KW-1185">Reference proteome</keyword>
<protein>
    <recommendedName>
        <fullName evidence="1">Stage 0 sporulation protein A homolog</fullName>
    </recommendedName>
</protein>
<dbReference type="InterPro" id="IPR018060">
    <property type="entry name" value="HTH_AraC"/>
</dbReference>
<evidence type="ECO:0000256" key="5">
    <source>
        <dbReference type="ARBA" id="ARBA00024867"/>
    </source>
</evidence>
<dbReference type="SUPFAM" id="SSF52172">
    <property type="entry name" value="CheY-like"/>
    <property type="match status" value="1"/>
</dbReference>
<sequence length="549" mass="63595">MKTMKYKVLAADDEFWSRENIRNLIPWEEYSLEFLEPACDGEEVMERIEEEKPDIILTDINMPFLSGLELLERLQKEYPEIITVAISGYDDFDKVKGVFVSGGLDYLLKPVGKEEMVKVLTKALNLLEERENTKKQDETSRIREHKLSSFLEDSEYSALLSGKLYGQADAQTYVSSTNTFSEVATLMVKFYNIAEIAEKFEYDNLQMSWSIKSRLRELTGLEENVIIFNNSNKMSEFLLVKTADAKEFRTLAENILREFPLEEYGPISVVLHEQTSSLDDIGTIYRELISTLVTRPFNRHHCILSCQEEKRGESQRSSEIQMMGKSAPAHMETELYHLLATGQRSKTEKLIFKTCDFKDCDNGAWTYLDVKQYTGRLTGILYRYVQEKCPELTAQAEEAMDNIDYYMKCLNAPSLLASLKILLDSLWERGEDKDSDSGSGSIMQQVEQIHKYMERSYHENITLTALAEEYHMDASYLSRSFSQKYGETIIAFLTRIRMEKAAELMKDPDKKLETISFLVGYDDYNYFSRVFRKKMGCSPRDYRNNLAQL</sequence>
<keyword evidence="3" id="KW-0238">DNA-binding</keyword>
<dbReference type="Pfam" id="PF12833">
    <property type="entry name" value="HTH_18"/>
    <property type="match status" value="1"/>
</dbReference>
<gene>
    <name evidence="9" type="ORF">H8Z82_00975</name>
</gene>
<dbReference type="InterPro" id="IPR018062">
    <property type="entry name" value="HTH_AraC-typ_CS"/>
</dbReference>
<evidence type="ECO:0000256" key="6">
    <source>
        <dbReference type="PROSITE-ProRule" id="PRU00169"/>
    </source>
</evidence>
<dbReference type="SMART" id="SM00448">
    <property type="entry name" value="REC"/>
    <property type="match status" value="1"/>
</dbReference>
<dbReference type="EMBL" id="JACOQG010000001">
    <property type="protein sequence ID" value="MBC5778259.1"/>
    <property type="molecule type" value="Genomic_DNA"/>
</dbReference>
<evidence type="ECO:0000259" key="7">
    <source>
        <dbReference type="PROSITE" id="PS01124"/>
    </source>
</evidence>
<dbReference type="InterPro" id="IPR011006">
    <property type="entry name" value="CheY-like_superfamily"/>
</dbReference>
<evidence type="ECO:0000259" key="8">
    <source>
        <dbReference type="PROSITE" id="PS50110"/>
    </source>
</evidence>
<reference evidence="9 10" key="1">
    <citation type="submission" date="2020-08" db="EMBL/GenBank/DDBJ databases">
        <title>Genome public.</title>
        <authorList>
            <person name="Liu C."/>
            <person name="Sun Q."/>
        </authorList>
    </citation>
    <scope>NUCLEOTIDE SEQUENCE [LARGE SCALE GENOMIC DNA]</scope>
    <source>
        <strain evidence="9 10">M29</strain>
    </source>
</reference>
<organism evidence="9 10">
    <name type="scientific">Blautia difficilis</name>
    <dbReference type="NCBI Taxonomy" id="2763027"/>
    <lineage>
        <taxon>Bacteria</taxon>
        <taxon>Bacillati</taxon>
        <taxon>Bacillota</taxon>
        <taxon>Clostridia</taxon>
        <taxon>Lachnospirales</taxon>
        <taxon>Lachnospiraceae</taxon>
        <taxon>Blautia</taxon>
    </lineage>
</organism>
<dbReference type="InterPro" id="IPR009057">
    <property type="entry name" value="Homeodomain-like_sf"/>
</dbReference>
<evidence type="ECO:0000256" key="1">
    <source>
        <dbReference type="ARBA" id="ARBA00018672"/>
    </source>
</evidence>
<comment type="caution">
    <text evidence="9">The sequence shown here is derived from an EMBL/GenBank/DDBJ whole genome shotgun (WGS) entry which is preliminary data.</text>
</comment>
<dbReference type="Proteomes" id="UP000649826">
    <property type="component" value="Unassembled WGS sequence"/>
</dbReference>
<evidence type="ECO:0000256" key="3">
    <source>
        <dbReference type="ARBA" id="ARBA00023125"/>
    </source>
</evidence>
<dbReference type="PANTHER" id="PTHR43280">
    <property type="entry name" value="ARAC-FAMILY TRANSCRIPTIONAL REGULATOR"/>
    <property type="match status" value="1"/>
</dbReference>
<keyword evidence="6" id="KW-0597">Phosphoprotein</keyword>
<feature type="domain" description="HTH araC/xylS-type" evidence="7">
    <location>
        <begin position="447"/>
        <end position="545"/>
    </location>
</feature>
<dbReference type="PANTHER" id="PTHR43280:SF2">
    <property type="entry name" value="HTH-TYPE TRANSCRIPTIONAL REGULATOR EXSA"/>
    <property type="match status" value="1"/>
</dbReference>
<evidence type="ECO:0000313" key="9">
    <source>
        <dbReference type="EMBL" id="MBC5778259.1"/>
    </source>
</evidence>
<dbReference type="Pfam" id="PF00072">
    <property type="entry name" value="Response_reg"/>
    <property type="match status" value="1"/>
</dbReference>
<feature type="modified residue" description="4-aspartylphosphate" evidence="6">
    <location>
        <position position="59"/>
    </location>
</feature>
<dbReference type="Gene3D" id="1.10.10.60">
    <property type="entry name" value="Homeodomain-like"/>
    <property type="match status" value="2"/>
</dbReference>
<dbReference type="PRINTS" id="PR00032">
    <property type="entry name" value="HTHARAC"/>
</dbReference>
<keyword evidence="2" id="KW-0805">Transcription regulation</keyword>
<keyword evidence="4" id="KW-0804">Transcription</keyword>
<dbReference type="PROSITE" id="PS00041">
    <property type="entry name" value="HTH_ARAC_FAMILY_1"/>
    <property type="match status" value="1"/>
</dbReference>
<dbReference type="InterPro" id="IPR001789">
    <property type="entry name" value="Sig_transdc_resp-reg_receiver"/>
</dbReference>
<evidence type="ECO:0000313" key="10">
    <source>
        <dbReference type="Proteomes" id="UP000649826"/>
    </source>
</evidence>
<dbReference type="Gene3D" id="3.40.50.2300">
    <property type="match status" value="1"/>
</dbReference>
<dbReference type="CDD" id="cd17536">
    <property type="entry name" value="REC_YesN-like"/>
    <property type="match status" value="1"/>
</dbReference>
<feature type="domain" description="Response regulatory" evidence="8">
    <location>
        <begin position="7"/>
        <end position="124"/>
    </location>
</feature>
<evidence type="ECO:0000256" key="4">
    <source>
        <dbReference type="ARBA" id="ARBA00023163"/>
    </source>
</evidence>
<evidence type="ECO:0000256" key="2">
    <source>
        <dbReference type="ARBA" id="ARBA00023015"/>
    </source>
</evidence>
<name>A0ABR7IE09_9FIRM</name>
<dbReference type="InterPro" id="IPR020449">
    <property type="entry name" value="Tscrpt_reg_AraC-type_HTH"/>
</dbReference>
<dbReference type="PROSITE" id="PS01124">
    <property type="entry name" value="HTH_ARAC_FAMILY_2"/>
    <property type="match status" value="1"/>
</dbReference>
<accession>A0ABR7IE09</accession>